<dbReference type="AlphaFoldDB" id="A0A0W8E8G6"/>
<feature type="transmembrane region" description="Helical" evidence="1">
    <location>
        <begin position="37"/>
        <end position="58"/>
    </location>
</feature>
<feature type="transmembrane region" description="Helical" evidence="1">
    <location>
        <begin position="12"/>
        <end position="31"/>
    </location>
</feature>
<sequence length="197" mass="21002">MSEHKGWATPGPAGLVALAVACFCFYAILSGTVQSTAAPIIGIWLLGGFVVQVIVALVELKNGHLTGGNVFLFFSAFFMLVGGMGFIFKYFAALNGWPLDTTVEGWAWLPLFITLILWTPAYLKESSAVMGMVVLLLDVGVFFVTFMDMGVLAHSWAHTASYFILVAGLGALWIAAAGILANAFGRPVLPMPGPILK</sequence>
<keyword evidence="1" id="KW-1133">Transmembrane helix</keyword>
<dbReference type="EMBL" id="LNQE01001835">
    <property type="protein sequence ID" value="KUG04911.1"/>
    <property type="molecule type" value="Genomic_DNA"/>
</dbReference>
<keyword evidence="1" id="KW-0812">Transmembrane</keyword>
<feature type="transmembrane region" description="Helical" evidence="1">
    <location>
        <begin position="70"/>
        <end position="93"/>
    </location>
</feature>
<feature type="transmembrane region" description="Helical" evidence="1">
    <location>
        <begin position="105"/>
        <end position="123"/>
    </location>
</feature>
<organism evidence="2">
    <name type="scientific">hydrocarbon metagenome</name>
    <dbReference type="NCBI Taxonomy" id="938273"/>
    <lineage>
        <taxon>unclassified sequences</taxon>
        <taxon>metagenomes</taxon>
        <taxon>ecological metagenomes</taxon>
    </lineage>
</organism>
<evidence type="ECO:0000256" key="1">
    <source>
        <dbReference type="SAM" id="Phobius"/>
    </source>
</evidence>
<proteinExistence type="predicted"/>
<keyword evidence="1" id="KW-0472">Membrane</keyword>
<gene>
    <name evidence="2" type="ORF">ASZ90_017649</name>
</gene>
<dbReference type="PROSITE" id="PS51257">
    <property type="entry name" value="PROKAR_LIPOPROTEIN"/>
    <property type="match status" value="1"/>
</dbReference>
<evidence type="ECO:0000313" key="2">
    <source>
        <dbReference type="EMBL" id="KUG04911.1"/>
    </source>
</evidence>
<comment type="caution">
    <text evidence="2">The sequence shown here is derived from an EMBL/GenBank/DDBJ whole genome shotgun (WGS) entry which is preliminary data.</text>
</comment>
<feature type="transmembrane region" description="Helical" evidence="1">
    <location>
        <begin position="135"/>
        <end position="156"/>
    </location>
</feature>
<accession>A0A0W8E8G6</accession>
<name>A0A0W8E8G6_9ZZZZ</name>
<reference evidence="2" key="1">
    <citation type="journal article" date="2015" name="Proc. Natl. Acad. Sci. U.S.A.">
        <title>Networks of energetic and metabolic interactions define dynamics in microbial communities.</title>
        <authorList>
            <person name="Embree M."/>
            <person name="Liu J.K."/>
            <person name="Al-Bassam M.M."/>
            <person name="Zengler K."/>
        </authorList>
    </citation>
    <scope>NUCLEOTIDE SEQUENCE</scope>
</reference>
<feature type="transmembrane region" description="Helical" evidence="1">
    <location>
        <begin position="162"/>
        <end position="184"/>
    </location>
</feature>
<protein>
    <submittedName>
        <fullName evidence="2">Gpr1/fun34/yaah family protein</fullName>
    </submittedName>
</protein>